<feature type="transmembrane region" description="Helical" evidence="9">
    <location>
        <begin position="62"/>
        <end position="86"/>
    </location>
</feature>
<evidence type="ECO:0000313" key="12">
    <source>
        <dbReference type="Proteomes" id="UP000184171"/>
    </source>
</evidence>
<keyword evidence="4" id="KW-0808">Transferase</keyword>
<dbReference type="InterPro" id="IPR050351">
    <property type="entry name" value="BphY/WalK/GraS-like"/>
</dbReference>
<evidence type="ECO:0000256" key="6">
    <source>
        <dbReference type="ARBA" id="ARBA00022777"/>
    </source>
</evidence>
<keyword evidence="6 11" id="KW-0418">Kinase</keyword>
<evidence type="ECO:0000256" key="5">
    <source>
        <dbReference type="ARBA" id="ARBA00022741"/>
    </source>
</evidence>
<dbReference type="GO" id="GO:0030295">
    <property type="term" value="F:protein kinase activator activity"/>
    <property type="evidence" value="ECO:0007669"/>
    <property type="project" value="TreeGrafter"/>
</dbReference>
<evidence type="ECO:0000256" key="1">
    <source>
        <dbReference type="ARBA" id="ARBA00000085"/>
    </source>
</evidence>
<dbReference type="Pfam" id="PF00512">
    <property type="entry name" value="HisKA"/>
    <property type="match status" value="1"/>
</dbReference>
<dbReference type="SMART" id="SM00388">
    <property type="entry name" value="HisKA"/>
    <property type="match status" value="1"/>
</dbReference>
<organism evidence="11 12">
    <name type="scientific">Malonomonas rubra DSM 5091</name>
    <dbReference type="NCBI Taxonomy" id="1122189"/>
    <lineage>
        <taxon>Bacteria</taxon>
        <taxon>Pseudomonadati</taxon>
        <taxon>Thermodesulfobacteriota</taxon>
        <taxon>Desulfuromonadia</taxon>
        <taxon>Desulfuromonadales</taxon>
        <taxon>Geopsychrobacteraceae</taxon>
        <taxon>Malonomonas</taxon>
    </lineage>
</organism>
<dbReference type="Gene3D" id="3.30.565.10">
    <property type="entry name" value="Histidine kinase-like ATPase, C-terminal domain"/>
    <property type="match status" value="1"/>
</dbReference>
<feature type="domain" description="Histidine kinase" evidence="10">
    <location>
        <begin position="102"/>
        <end position="317"/>
    </location>
</feature>
<dbReference type="PRINTS" id="PR00344">
    <property type="entry name" value="BCTRLSENSOR"/>
</dbReference>
<dbReference type="Proteomes" id="UP000184171">
    <property type="component" value="Unassembled WGS sequence"/>
</dbReference>
<dbReference type="GO" id="GO:0000155">
    <property type="term" value="F:phosphorelay sensor kinase activity"/>
    <property type="evidence" value="ECO:0007669"/>
    <property type="project" value="InterPro"/>
</dbReference>
<keyword evidence="9" id="KW-0812">Transmembrane</keyword>
<dbReference type="EMBL" id="FQZT01000006">
    <property type="protein sequence ID" value="SHJ31552.1"/>
    <property type="molecule type" value="Genomic_DNA"/>
</dbReference>
<reference evidence="11 12" key="1">
    <citation type="submission" date="2016-11" db="EMBL/GenBank/DDBJ databases">
        <authorList>
            <person name="Jaros S."/>
            <person name="Januszkiewicz K."/>
            <person name="Wedrychowicz H."/>
        </authorList>
    </citation>
    <scope>NUCLEOTIDE SEQUENCE [LARGE SCALE GENOMIC DNA]</scope>
    <source>
        <strain evidence="11 12">DSM 5091</strain>
    </source>
</reference>
<evidence type="ECO:0000259" key="10">
    <source>
        <dbReference type="PROSITE" id="PS50109"/>
    </source>
</evidence>
<dbReference type="InterPro" id="IPR036890">
    <property type="entry name" value="HATPase_C_sf"/>
</dbReference>
<keyword evidence="12" id="KW-1185">Reference proteome</keyword>
<evidence type="ECO:0000256" key="7">
    <source>
        <dbReference type="ARBA" id="ARBA00022840"/>
    </source>
</evidence>
<dbReference type="InterPro" id="IPR005467">
    <property type="entry name" value="His_kinase_dom"/>
</dbReference>
<dbReference type="SUPFAM" id="SSF55874">
    <property type="entry name" value="ATPase domain of HSP90 chaperone/DNA topoisomerase II/histidine kinase"/>
    <property type="match status" value="1"/>
</dbReference>
<evidence type="ECO:0000256" key="4">
    <source>
        <dbReference type="ARBA" id="ARBA00022679"/>
    </source>
</evidence>
<dbReference type="InterPro" id="IPR003594">
    <property type="entry name" value="HATPase_dom"/>
</dbReference>
<dbReference type="InterPro" id="IPR003661">
    <property type="entry name" value="HisK_dim/P_dom"/>
</dbReference>
<dbReference type="AlphaFoldDB" id="A0A1M6IAS6"/>
<proteinExistence type="predicted"/>
<feature type="transmembrane region" description="Helical" evidence="9">
    <location>
        <begin position="12"/>
        <end position="38"/>
    </location>
</feature>
<keyword evidence="9" id="KW-0472">Membrane</keyword>
<name>A0A1M6IAS6_MALRU</name>
<keyword evidence="3" id="KW-0597">Phosphoprotein</keyword>
<dbReference type="EC" id="2.7.13.3" evidence="2"/>
<evidence type="ECO:0000256" key="8">
    <source>
        <dbReference type="ARBA" id="ARBA00023012"/>
    </source>
</evidence>
<keyword evidence="8" id="KW-0902">Two-component regulatory system</keyword>
<evidence type="ECO:0000313" key="11">
    <source>
        <dbReference type="EMBL" id="SHJ31552.1"/>
    </source>
</evidence>
<dbReference type="InterPro" id="IPR004358">
    <property type="entry name" value="Sig_transdc_His_kin-like_C"/>
</dbReference>
<dbReference type="Pfam" id="PF02518">
    <property type="entry name" value="HATPase_c"/>
    <property type="match status" value="1"/>
</dbReference>
<keyword evidence="9" id="KW-1133">Transmembrane helix</keyword>
<dbReference type="InterPro" id="IPR036097">
    <property type="entry name" value="HisK_dim/P_sf"/>
</dbReference>
<dbReference type="SMART" id="SM00387">
    <property type="entry name" value="HATPase_c"/>
    <property type="match status" value="1"/>
</dbReference>
<dbReference type="PANTHER" id="PTHR42878:SF7">
    <property type="entry name" value="SENSOR HISTIDINE KINASE GLRK"/>
    <property type="match status" value="1"/>
</dbReference>
<dbReference type="CDD" id="cd00075">
    <property type="entry name" value="HATPase"/>
    <property type="match status" value="1"/>
</dbReference>
<evidence type="ECO:0000256" key="9">
    <source>
        <dbReference type="SAM" id="Phobius"/>
    </source>
</evidence>
<evidence type="ECO:0000256" key="2">
    <source>
        <dbReference type="ARBA" id="ARBA00012438"/>
    </source>
</evidence>
<accession>A0A1M6IAS6</accession>
<dbReference type="GO" id="GO:0000156">
    <property type="term" value="F:phosphorelay response regulator activity"/>
    <property type="evidence" value="ECO:0007669"/>
    <property type="project" value="TreeGrafter"/>
</dbReference>
<dbReference type="PROSITE" id="PS50109">
    <property type="entry name" value="HIS_KIN"/>
    <property type="match status" value="1"/>
</dbReference>
<dbReference type="SUPFAM" id="SSF47384">
    <property type="entry name" value="Homodimeric domain of signal transducing histidine kinase"/>
    <property type="match status" value="1"/>
</dbReference>
<protein>
    <recommendedName>
        <fullName evidence="2">histidine kinase</fullName>
        <ecNumber evidence="2">2.7.13.3</ecNumber>
    </recommendedName>
</protein>
<evidence type="ECO:0000256" key="3">
    <source>
        <dbReference type="ARBA" id="ARBA00022553"/>
    </source>
</evidence>
<dbReference type="CDD" id="cd00082">
    <property type="entry name" value="HisKA"/>
    <property type="match status" value="1"/>
</dbReference>
<comment type="catalytic activity">
    <reaction evidence="1">
        <text>ATP + protein L-histidine = ADP + protein N-phospho-L-histidine.</text>
        <dbReference type="EC" id="2.7.13.3"/>
    </reaction>
</comment>
<dbReference type="PANTHER" id="PTHR42878">
    <property type="entry name" value="TWO-COMPONENT HISTIDINE KINASE"/>
    <property type="match status" value="1"/>
</dbReference>
<keyword evidence="7" id="KW-0067">ATP-binding</keyword>
<dbReference type="STRING" id="1122189.SAMN02745165_02091"/>
<dbReference type="Gene3D" id="1.10.287.130">
    <property type="match status" value="1"/>
</dbReference>
<keyword evidence="5" id="KW-0547">Nucleotide-binding</keyword>
<sequence>MHNRAMKLFRRIFHPLITFIGIQLLWIFLLVSWIYWFLGRHQQLKELADRYQAEWLPDTTDWFILAEGIVLLVAILVGTYVIFIFWKRQASLNRAQRHFINQVTHELKSPLASIQLHLETIEMRQPEGEQLQEFVKLMQADADRLGGLISNLLAAGRLEHKGIGLNLQYGNLSQALETYLQHRQSGFPENGKLSWRIESGLMGRFDAELLETALRNLLENAILYADGPPEVEVKLFRDGHLAHMTVADQGRGIDPRYKKKVFQMFYRIRKGERSVRGSGLGLFIVRNAVRLHGGKVWLQSAGPGFGTTVHLTIPRVRKNTDHG</sequence>
<dbReference type="GO" id="GO:0007234">
    <property type="term" value="P:osmosensory signaling via phosphorelay pathway"/>
    <property type="evidence" value="ECO:0007669"/>
    <property type="project" value="TreeGrafter"/>
</dbReference>
<gene>
    <name evidence="11" type="ORF">SAMN02745165_02091</name>
</gene>
<dbReference type="GO" id="GO:0005524">
    <property type="term" value="F:ATP binding"/>
    <property type="evidence" value="ECO:0007669"/>
    <property type="project" value="UniProtKB-KW"/>
</dbReference>